<evidence type="ECO:0000256" key="4">
    <source>
        <dbReference type="ARBA" id="ARBA00022679"/>
    </source>
</evidence>
<keyword evidence="5 6" id="KW-0663">Pyridoxal phosphate</keyword>
<dbReference type="InterPro" id="IPR015421">
    <property type="entry name" value="PyrdxlP-dep_Trfase_major"/>
</dbReference>
<comment type="similarity">
    <text evidence="2 6">Belongs to the class-III pyridoxal-phosphate-dependent aminotransferase family.</text>
</comment>
<proteinExistence type="inferred from homology"/>
<organism evidence="7 8">
    <name type="scientific">Acanthopleuribacter pedis</name>
    <dbReference type="NCBI Taxonomy" id="442870"/>
    <lineage>
        <taxon>Bacteria</taxon>
        <taxon>Pseudomonadati</taxon>
        <taxon>Acidobacteriota</taxon>
        <taxon>Holophagae</taxon>
        <taxon>Acanthopleuribacterales</taxon>
        <taxon>Acanthopleuribacteraceae</taxon>
        <taxon>Acanthopleuribacter</taxon>
    </lineage>
</organism>
<dbReference type="EMBL" id="JAFREP010000012">
    <property type="protein sequence ID" value="MBO1319514.1"/>
    <property type="molecule type" value="Genomic_DNA"/>
</dbReference>
<evidence type="ECO:0000256" key="1">
    <source>
        <dbReference type="ARBA" id="ARBA00001933"/>
    </source>
</evidence>
<dbReference type="Gene3D" id="3.40.640.10">
    <property type="entry name" value="Type I PLP-dependent aspartate aminotransferase-like (Major domain)"/>
    <property type="match status" value="1"/>
</dbReference>
<protein>
    <submittedName>
        <fullName evidence="7">Aspartate aminotransferase family protein</fullName>
    </submittedName>
</protein>
<dbReference type="PANTHER" id="PTHR11986:SF58">
    <property type="entry name" value="LEUCINE_METHIONINE RACEMASE"/>
    <property type="match status" value="1"/>
</dbReference>
<dbReference type="InterPro" id="IPR050103">
    <property type="entry name" value="Class-III_PLP-dep_AT"/>
</dbReference>
<dbReference type="Gene3D" id="3.90.1150.10">
    <property type="entry name" value="Aspartate Aminotransferase, domain 1"/>
    <property type="match status" value="1"/>
</dbReference>
<keyword evidence="4" id="KW-0808">Transferase</keyword>
<dbReference type="InterPro" id="IPR015424">
    <property type="entry name" value="PyrdxlP-dep_Trfase"/>
</dbReference>
<dbReference type="FunFam" id="3.40.640.10:FF:000013">
    <property type="entry name" value="4-aminobutyrate aminotransferase"/>
    <property type="match status" value="1"/>
</dbReference>
<evidence type="ECO:0000313" key="8">
    <source>
        <dbReference type="Proteomes" id="UP000664417"/>
    </source>
</evidence>
<keyword evidence="8" id="KW-1185">Reference proteome</keyword>
<comment type="caution">
    <text evidence="7">The sequence shown here is derived from an EMBL/GenBank/DDBJ whole genome shotgun (WGS) entry which is preliminary data.</text>
</comment>
<dbReference type="InterPro" id="IPR049704">
    <property type="entry name" value="Aminotrans_3_PPA_site"/>
</dbReference>
<dbReference type="PIRSF" id="PIRSF000521">
    <property type="entry name" value="Transaminase_4ab_Lys_Orn"/>
    <property type="match status" value="1"/>
</dbReference>
<evidence type="ECO:0000313" key="7">
    <source>
        <dbReference type="EMBL" id="MBO1319514.1"/>
    </source>
</evidence>
<keyword evidence="3 7" id="KW-0032">Aminotransferase</keyword>
<sequence length="435" mass="47211">MTVSEELIQRRRAVISDGLGMVTPLTAASGKNSILIDLDGREIIDFASGIGVTSAGHCPDRVVAAIENQARQLIHTCVMVATYEPYVALAEDLVALFPHGERTKVMLTTTGAESVENAIKIARQATRRSGVLCYTGAFHGRTMMGMALTSKVAYKRWCGPFPGGVYRLPYPDYYHQGDGLSQDAFVSRELRRVEDAFQTMVPADEVAAIIIEPILGEGGFVAAPAAYLQGLRRICDQHGIMLILDEVQTGFCRTGRWACYEYAGVTPDISTWAKAMGSGMPIGAVMGRAGIMDKAQPGTIGGTYPGNPVTCAAARATIQVMKDQDLCGRATHIGNLIGERFAAFQEQYPRVVGDVRGMGAMRAMELVQDGDPHRPDPARCRRILETCWEKGLLVIPAGTYKNVIRLLVPLTIEDATLKRGMDILSHALDQSFQSE</sequence>
<accession>A0A8J7U468</accession>
<dbReference type="PANTHER" id="PTHR11986">
    <property type="entry name" value="AMINOTRANSFERASE CLASS III"/>
    <property type="match status" value="1"/>
</dbReference>
<dbReference type="Proteomes" id="UP000664417">
    <property type="component" value="Unassembled WGS sequence"/>
</dbReference>
<reference evidence="7" key="1">
    <citation type="submission" date="2021-03" db="EMBL/GenBank/DDBJ databases">
        <authorList>
            <person name="Wang G."/>
        </authorList>
    </citation>
    <scope>NUCLEOTIDE SEQUENCE</scope>
    <source>
        <strain evidence="7">KCTC 12899</strain>
    </source>
</reference>
<evidence type="ECO:0000256" key="3">
    <source>
        <dbReference type="ARBA" id="ARBA00022576"/>
    </source>
</evidence>
<dbReference type="InterPro" id="IPR015422">
    <property type="entry name" value="PyrdxlP-dep_Trfase_small"/>
</dbReference>
<dbReference type="GO" id="GO:0008483">
    <property type="term" value="F:transaminase activity"/>
    <property type="evidence" value="ECO:0007669"/>
    <property type="project" value="UniProtKB-KW"/>
</dbReference>
<dbReference type="InterPro" id="IPR005814">
    <property type="entry name" value="Aminotrans_3"/>
</dbReference>
<comment type="cofactor">
    <cofactor evidence="1">
        <name>pyridoxal 5'-phosphate</name>
        <dbReference type="ChEBI" id="CHEBI:597326"/>
    </cofactor>
</comment>
<dbReference type="SUPFAM" id="SSF53383">
    <property type="entry name" value="PLP-dependent transferases"/>
    <property type="match status" value="1"/>
</dbReference>
<dbReference type="PROSITE" id="PS00600">
    <property type="entry name" value="AA_TRANSFER_CLASS_3"/>
    <property type="match status" value="1"/>
</dbReference>
<evidence type="ECO:0000256" key="5">
    <source>
        <dbReference type="ARBA" id="ARBA00022898"/>
    </source>
</evidence>
<dbReference type="GO" id="GO:0042802">
    <property type="term" value="F:identical protein binding"/>
    <property type="evidence" value="ECO:0007669"/>
    <property type="project" value="TreeGrafter"/>
</dbReference>
<name>A0A8J7U468_9BACT</name>
<dbReference type="CDD" id="cd00610">
    <property type="entry name" value="OAT_like"/>
    <property type="match status" value="1"/>
</dbReference>
<gene>
    <name evidence="7" type="ORF">J3U88_13650</name>
</gene>
<evidence type="ECO:0000256" key="2">
    <source>
        <dbReference type="ARBA" id="ARBA00008954"/>
    </source>
</evidence>
<evidence type="ECO:0000256" key="6">
    <source>
        <dbReference type="RuleBase" id="RU003560"/>
    </source>
</evidence>
<dbReference type="RefSeq" id="WP_207859404.1">
    <property type="nucleotide sequence ID" value="NZ_JAFREP010000012.1"/>
</dbReference>
<dbReference type="GO" id="GO:0030170">
    <property type="term" value="F:pyridoxal phosphate binding"/>
    <property type="evidence" value="ECO:0007669"/>
    <property type="project" value="InterPro"/>
</dbReference>
<dbReference type="Pfam" id="PF00202">
    <property type="entry name" value="Aminotran_3"/>
    <property type="match status" value="1"/>
</dbReference>
<dbReference type="AlphaFoldDB" id="A0A8J7U468"/>